<keyword evidence="7" id="KW-0479">Metal-binding</keyword>
<evidence type="ECO:0000256" key="2">
    <source>
        <dbReference type="ARBA" id="ARBA00004651"/>
    </source>
</evidence>
<dbReference type="Pfam" id="PF02163">
    <property type="entry name" value="Peptidase_M50"/>
    <property type="match status" value="2"/>
</dbReference>
<name>A0A1G1YL94_9BACT</name>
<evidence type="ECO:0000256" key="5">
    <source>
        <dbReference type="ARBA" id="ARBA00022670"/>
    </source>
</evidence>
<reference evidence="15 16" key="1">
    <citation type="journal article" date="2016" name="Nat. Commun.">
        <title>Thousands of microbial genomes shed light on interconnected biogeochemical processes in an aquifer system.</title>
        <authorList>
            <person name="Anantharaman K."/>
            <person name="Brown C.T."/>
            <person name="Hug L.A."/>
            <person name="Sharon I."/>
            <person name="Castelle C.J."/>
            <person name="Probst A.J."/>
            <person name="Thomas B.C."/>
            <person name="Singh A."/>
            <person name="Wilkins M.J."/>
            <person name="Karaoz U."/>
            <person name="Brodie E.L."/>
            <person name="Williams K.H."/>
            <person name="Hubbard S.S."/>
            <person name="Banfield J.F."/>
        </authorList>
    </citation>
    <scope>NUCLEOTIDE SEQUENCE [LARGE SCALE GENOMIC DNA]</scope>
</reference>
<dbReference type="GO" id="GO:0005886">
    <property type="term" value="C:plasma membrane"/>
    <property type="evidence" value="ECO:0007669"/>
    <property type="project" value="UniProtKB-SubCell"/>
</dbReference>
<keyword evidence="12 13" id="KW-0472">Membrane</keyword>
<dbReference type="GO" id="GO:0008237">
    <property type="term" value="F:metallopeptidase activity"/>
    <property type="evidence" value="ECO:0007669"/>
    <property type="project" value="UniProtKB-KW"/>
</dbReference>
<evidence type="ECO:0000256" key="1">
    <source>
        <dbReference type="ARBA" id="ARBA00001947"/>
    </source>
</evidence>
<comment type="caution">
    <text evidence="15">The sequence shown here is derived from an EMBL/GenBank/DDBJ whole genome shotgun (WGS) entry which is preliminary data.</text>
</comment>
<feature type="domain" description="Peptidase M50" evidence="14">
    <location>
        <begin position="123"/>
        <end position="180"/>
    </location>
</feature>
<evidence type="ECO:0000256" key="10">
    <source>
        <dbReference type="ARBA" id="ARBA00022989"/>
    </source>
</evidence>
<comment type="subcellular location">
    <subcellularLocation>
        <location evidence="2">Cell membrane</location>
        <topology evidence="2">Multi-pass membrane protein</topology>
    </subcellularLocation>
</comment>
<keyword evidence="8" id="KW-0378">Hydrolase</keyword>
<keyword evidence="10 13" id="KW-1133">Transmembrane helix</keyword>
<evidence type="ECO:0000256" key="12">
    <source>
        <dbReference type="ARBA" id="ARBA00023136"/>
    </source>
</evidence>
<feature type="domain" description="Peptidase M50" evidence="14">
    <location>
        <begin position="17"/>
        <end position="115"/>
    </location>
</feature>
<keyword evidence="6 13" id="KW-0812">Transmembrane</keyword>
<dbReference type="PANTHER" id="PTHR35864:SF1">
    <property type="entry name" value="ZINC METALLOPROTEASE YWHC-RELATED"/>
    <property type="match status" value="1"/>
</dbReference>
<keyword evidence="5" id="KW-0645">Protease</keyword>
<evidence type="ECO:0000256" key="3">
    <source>
        <dbReference type="ARBA" id="ARBA00007931"/>
    </source>
</evidence>
<evidence type="ECO:0000256" key="7">
    <source>
        <dbReference type="ARBA" id="ARBA00022723"/>
    </source>
</evidence>
<evidence type="ECO:0000256" key="6">
    <source>
        <dbReference type="ARBA" id="ARBA00022692"/>
    </source>
</evidence>
<feature type="transmembrane region" description="Helical" evidence="13">
    <location>
        <begin position="12"/>
        <end position="33"/>
    </location>
</feature>
<feature type="transmembrane region" description="Helical" evidence="13">
    <location>
        <begin position="124"/>
        <end position="145"/>
    </location>
</feature>
<keyword evidence="4" id="KW-1003">Cell membrane</keyword>
<dbReference type="GO" id="GO:0046872">
    <property type="term" value="F:metal ion binding"/>
    <property type="evidence" value="ECO:0007669"/>
    <property type="project" value="UniProtKB-KW"/>
</dbReference>
<evidence type="ECO:0000256" key="4">
    <source>
        <dbReference type="ARBA" id="ARBA00022475"/>
    </source>
</evidence>
<dbReference type="InterPro" id="IPR008915">
    <property type="entry name" value="Peptidase_M50"/>
</dbReference>
<dbReference type="InterPro" id="IPR044537">
    <property type="entry name" value="Rip2-like"/>
</dbReference>
<evidence type="ECO:0000256" key="13">
    <source>
        <dbReference type="SAM" id="Phobius"/>
    </source>
</evidence>
<dbReference type="AlphaFoldDB" id="A0A1G1YL94"/>
<keyword evidence="9" id="KW-0862">Zinc</keyword>
<keyword evidence="11" id="KW-0482">Metalloprotease</keyword>
<feature type="transmembrane region" description="Helical" evidence="13">
    <location>
        <begin position="92"/>
        <end position="112"/>
    </location>
</feature>
<evidence type="ECO:0000256" key="9">
    <source>
        <dbReference type="ARBA" id="ARBA00022833"/>
    </source>
</evidence>
<dbReference type="Proteomes" id="UP000177376">
    <property type="component" value="Unassembled WGS sequence"/>
</dbReference>
<comment type="cofactor">
    <cofactor evidence="1">
        <name>Zn(2+)</name>
        <dbReference type="ChEBI" id="CHEBI:29105"/>
    </cofactor>
</comment>
<accession>A0A1G1YL94</accession>
<evidence type="ECO:0000313" key="15">
    <source>
        <dbReference type="EMBL" id="OGY53031.1"/>
    </source>
</evidence>
<sequence>MPINWLFSEPILFISWIVAILITLTIHEFSHALSAKYFGDNTAELMGRVSLNPLAHIDPLGFAMLLFVGFGWAKPVPVNPYNLRKARVASALVSLAGPLANLLGAVVFSLLLNFISPVLGSQNMLVNFLFLLVLVNVILMVFNLIPIPPLDGSKVLFSILPDKYNNFKEKFSLNGPFILIALLLLDNFLNLNIFSSLFNFTLNILSNFL</sequence>
<dbReference type="InterPro" id="IPR052348">
    <property type="entry name" value="Metallopeptidase_M50B"/>
</dbReference>
<protein>
    <recommendedName>
        <fullName evidence="14">Peptidase M50 domain-containing protein</fullName>
    </recommendedName>
</protein>
<evidence type="ECO:0000259" key="14">
    <source>
        <dbReference type="Pfam" id="PF02163"/>
    </source>
</evidence>
<evidence type="ECO:0000313" key="16">
    <source>
        <dbReference type="Proteomes" id="UP000177376"/>
    </source>
</evidence>
<dbReference type="PANTHER" id="PTHR35864">
    <property type="entry name" value="ZINC METALLOPROTEASE MJ0611-RELATED"/>
    <property type="match status" value="1"/>
</dbReference>
<feature type="transmembrane region" description="Helical" evidence="13">
    <location>
        <begin position="177"/>
        <end position="202"/>
    </location>
</feature>
<feature type="transmembrane region" description="Helical" evidence="13">
    <location>
        <begin position="54"/>
        <end position="72"/>
    </location>
</feature>
<organism evidence="15 16">
    <name type="scientific">Candidatus Buchananbacteria bacterium RIFCSPLOWO2_01_FULL_39_33</name>
    <dbReference type="NCBI Taxonomy" id="1797543"/>
    <lineage>
        <taxon>Bacteria</taxon>
        <taxon>Candidatus Buchananiibacteriota</taxon>
    </lineage>
</organism>
<dbReference type="CDD" id="cd06158">
    <property type="entry name" value="S2P-M50_like_1"/>
    <property type="match status" value="1"/>
</dbReference>
<dbReference type="EMBL" id="MHIM01000006">
    <property type="protein sequence ID" value="OGY53031.1"/>
    <property type="molecule type" value="Genomic_DNA"/>
</dbReference>
<dbReference type="GO" id="GO:0006508">
    <property type="term" value="P:proteolysis"/>
    <property type="evidence" value="ECO:0007669"/>
    <property type="project" value="UniProtKB-KW"/>
</dbReference>
<evidence type="ECO:0000256" key="11">
    <source>
        <dbReference type="ARBA" id="ARBA00023049"/>
    </source>
</evidence>
<evidence type="ECO:0000256" key="8">
    <source>
        <dbReference type="ARBA" id="ARBA00022801"/>
    </source>
</evidence>
<proteinExistence type="inferred from homology"/>
<comment type="similarity">
    <text evidence="3">Belongs to the peptidase M50B family.</text>
</comment>
<gene>
    <name evidence="15" type="ORF">A3A02_02905</name>
</gene>